<dbReference type="InterPro" id="IPR051291">
    <property type="entry name" value="CIMAP"/>
</dbReference>
<dbReference type="Proteomes" id="UP000187209">
    <property type="component" value="Unassembled WGS sequence"/>
</dbReference>
<keyword evidence="3" id="KW-1185">Reference proteome</keyword>
<dbReference type="PANTHER" id="PTHR21580:SF28">
    <property type="entry name" value="BOREALIN N-TERMINAL DOMAIN-CONTAINING PROTEIN-RELATED"/>
    <property type="match status" value="1"/>
</dbReference>
<dbReference type="OrthoDB" id="309001at2759"/>
<feature type="region of interest" description="Disordered" evidence="1">
    <location>
        <begin position="233"/>
        <end position="271"/>
    </location>
</feature>
<evidence type="ECO:0000313" key="2">
    <source>
        <dbReference type="EMBL" id="OMJ70468.1"/>
    </source>
</evidence>
<evidence type="ECO:0008006" key="4">
    <source>
        <dbReference type="Google" id="ProtNLM"/>
    </source>
</evidence>
<sequence length="430" mass="46390">MKHSSVPAYSIGVKYPAEPITTDKLGPAPDTYNVRKEETMGQSRSFGRAPRSMSEPRVNNPGPGSYNISSFLDMSMKGKSNKKTKPLKEKSDKSKIDTPGPASYNPKKLSNNVSYSLGNKTFSLMSSDNLSLGPGQYNANYNSIKPSTAIAFSKASRNPLGPSTIVPGPGSHSLKEIRECPQYVFPKEPRGKRNTPDYPGPGEYNIPGISDDLKHKMGKSILPRRPLIIKDSGAPGPGAYDAKPQKHAPSFSVGRGKRPQIPGITKNPGPGLYSPVNPNHSMHSKSIGTSIRPPLAKTNGVPGPGAYDLSSFSEHGPKYSVVGRKPEIKGNTVVPGPGQYNPEIVASRPEGVHVVIGTGKRSNENHRGIRALPGPGAYDPNILSDSPMWTFNKDLRDKDKYEDDPGPGQYEIPPTVPDVPKYLLSNPNHK</sequence>
<evidence type="ECO:0000313" key="3">
    <source>
        <dbReference type="Proteomes" id="UP000187209"/>
    </source>
</evidence>
<dbReference type="AlphaFoldDB" id="A0A1R2B129"/>
<feature type="compositionally biased region" description="Basic and acidic residues" evidence="1">
    <location>
        <begin position="393"/>
        <end position="403"/>
    </location>
</feature>
<organism evidence="2 3">
    <name type="scientific">Stentor coeruleus</name>
    <dbReference type="NCBI Taxonomy" id="5963"/>
    <lineage>
        <taxon>Eukaryota</taxon>
        <taxon>Sar</taxon>
        <taxon>Alveolata</taxon>
        <taxon>Ciliophora</taxon>
        <taxon>Postciliodesmatophora</taxon>
        <taxon>Heterotrichea</taxon>
        <taxon>Heterotrichida</taxon>
        <taxon>Stentoridae</taxon>
        <taxon>Stentor</taxon>
    </lineage>
</organism>
<reference evidence="2 3" key="1">
    <citation type="submission" date="2016-11" db="EMBL/GenBank/DDBJ databases">
        <title>The macronuclear genome of Stentor coeruleus: a giant cell with tiny introns.</title>
        <authorList>
            <person name="Slabodnick M."/>
            <person name="Ruby J.G."/>
            <person name="Reiff S.B."/>
            <person name="Swart E.C."/>
            <person name="Gosai S."/>
            <person name="Prabakaran S."/>
            <person name="Witkowska E."/>
            <person name="Larue G.E."/>
            <person name="Fisher S."/>
            <person name="Freeman R.M."/>
            <person name="Gunawardena J."/>
            <person name="Chu W."/>
            <person name="Stover N.A."/>
            <person name="Gregory B.D."/>
            <person name="Nowacki M."/>
            <person name="Derisi J."/>
            <person name="Roy S.W."/>
            <person name="Marshall W.F."/>
            <person name="Sood P."/>
        </authorList>
    </citation>
    <scope>NUCLEOTIDE SEQUENCE [LARGE SCALE GENOMIC DNA]</scope>
    <source>
        <strain evidence="2">WM001</strain>
    </source>
</reference>
<feature type="region of interest" description="Disordered" evidence="1">
    <location>
        <begin position="357"/>
        <end position="430"/>
    </location>
</feature>
<name>A0A1R2B129_9CILI</name>
<dbReference type="PANTHER" id="PTHR21580">
    <property type="entry name" value="SHIPPO-1-RELATED"/>
    <property type="match status" value="1"/>
</dbReference>
<proteinExistence type="predicted"/>
<gene>
    <name evidence="2" type="ORF">SteCoe_31541</name>
</gene>
<dbReference type="Pfam" id="PF07004">
    <property type="entry name" value="SHIPPO-rpt"/>
    <property type="match status" value="9"/>
</dbReference>
<feature type="compositionally biased region" description="Basic and acidic residues" evidence="1">
    <location>
        <begin position="86"/>
        <end position="96"/>
    </location>
</feature>
<protein>
    <recommendedName>
        <fullName evidence="4">Outer dense fiber protein 3</fullName>
    </recommendedName>
</protein>
<comment type="caution">
    <text evidence="2">The sequence shown here is derived from an EMBL/GenBank/DDBJ whole genome shotgun (WGS) entry which is preliminary data.</text>
</comment>
<feature type="region of interest" description="Disordered" evidence="1">
    <location>
        <begin position="1"/>
        <end position="111"/>
    </location>
</feature>
<accession>A0A1R2B129</accession>
<dbReference type="InterPro" id="IPR010736">
    <property type="entry name" value="SHIPPO-rpt"/>
</dbReference>
<dbReference type="EMBL" id="MPUH01001084">
    <property type="protein sequence ID" value="OMJ70468.1"/>
    <property type="molecule type" value="Genomic_DNA"/>
</dbReference>
<feature type="region of interest" description="Disordered" evidence="1">
    <location>
        <begin position="321"/>
        <end position="344"/>
    </location>
</feature>
<evidence type="ECO:0000256" key="1">
    <source>
        <dbReference type="SAM" id="MobiDB-lite"/>
    </source>
</evidence>